<dbReference type="Gene3D" id="3.90.220.20">
    <property type="entry name" value="DNA methylase specificity domains"/>
    <property type="match status" value="2"/>
</dbReference>
<name>A1WNR1_VEREI</name>
<dbReference type="InterPro" id="IPR000055">
    <property type="entry name" value="Restrct_endonuc_typeI_TRD"/>
</dbReference>
<feature type="domain" description="Type I restriction modification DNA specificity" evidence="4">
    <location>
        <begin position="154"/>
        <end position="273"/>
    </location>
</feature>
<comment type="similarity">
    <text evidence="1">Belongs to the type-I restriction system S methylase family.</text>
</comment>
<dbReference type="Proteomes" id="UP000000374">
    <property type="component" value="Chromosome"/>
</dbReference>
<reference evidence="6" key="1">
    <citation type="submission" date="2006-12" db="EMBL/GenBank/DDBJ databases">
        <title>Complete sequence of chromosome 1 of Verminephrobacter eiseniae EF01-2.</title>
        <authorList>
            <person name="Copeland A."/>
            <person name="Lucas S."/>
            <person name="Lapidus A."/>
            <person name="Barry K."/>
            <person name="Detter J.C."/>
            <person name="Glavina del Rio T."/>
            <person name="Dalin E."/>
            <person name="Tice H."/>
            <person name="Pitluck S."/>
            <person name="Chertkov O."/>
            <person name="Brettin T."/>
            <person name="Bruce D."/>
            <person name="Han C."/>
            <person name="Tapia R."/>
            <person name="Gilna P."/>
            <person name="Schmutz J."/>
            <person name="Larimer F."/>
            <person name="Land M."/>
            <person name="Hauser L."/>
            <person name="Kyrpides N."/>
            <person name="Kim E."/>
            <person name="Stahl D."/>
            <person name="Richardson P."/>
        </authorList>
    </citation>
    <scope>NUCLEOTIDE SEQUENCE [LARGE SCALE GENOMIC DNA]</scope>
    <source>
        <strain evidence="6">EF01-2</strain>
    </source>
</reference>
<dbReference type="OrthoDB" id="5298944at2"/>
<dbReference type="PANTHER" id="PTHR30408:SF12">
    <property type="entry name" value="TYPE I RESTRICTION ENZYME MJAVIII SPECIFICITY SUBUNIT"/>
    <property type="match status" value="1"/>
</dbReference>
<dbReference type="SUPFAM" id="SSF116734">
    <property type="entry name" value="DNA methylase specificity domain"/>
    <property type="match status" value="2"/>
</dbReference>
<organism evidence="5 6">
    <name type="scientific">Verminephrobacter eiseniae (strain EF01-2)</name>
    <dbReference type="NCBI Taxonomy" id="391735"/>
    <lineage>
        <taxon>Bacteria</taxon>
        <taxon>Pseudomonadati</taxon>
        <taxon>Pseudomonadota</taxon>
        <taxon>Betaproteobacteria</taxon>
        <taxon>Burkholderiales</taxon>
        <taxon>Comamonadaceae</taxon>
        <taxon>Verminephrobacter</taxon>
    </lineage>
</organism>
<proteinExistence type="inferred from homology"/>
<evidence type="ECO:0000313" key="5">
    <source>
        <dbReference type="EMBL" id="ABM59268.1"/>
    </source>
</evidence>
<gene>
    <name evidence="5" type="ordered locus">Veis_3549</name>
</gene>
<evidence type="ECO:0000256" key="1">
    <source>
        <dbReference type="ARBA" id="ARBA00010923"/>
    </source>
</evidence>
<dbReference type="GeneID" id="76461954"/>
<dbReference type="GO" id="GO:0003677">
    <property type="term" value="F:DNA binding"/>
    <property type="evidence" value="ECO:0007669"/>
    <property type="project" value="UniProtKB-KW"/>
</dbReference>
<dbReference type="Pfam" id="PF01420">
    <property type="entry name" value="Methylase_S"/>
    <property type="match status" value="2"/>
</dbReference>
<evidence type="ECO:0000256" key="3">
    <source>
        <dbReference type="ARBA" id="ARBA00023125"/>
    </source>
</evidence>
<keyword evidence="3" id="KW-0238">DNA-binding</keyword>
<accession>A1WNR1</accession>
<dbReference type="AlphaFoldDB" id="A1WNR1"/>
<evidence type="ECO:0000259" key="4">
    <source>
        <dbReference type="Pfam" id="PF01420"/>
    </source>
</evidence>
<dbReference type="REBASE" id="14518">
    <property type="entry name" value="S.VeiORF3546P"/>
</dbReference>
<keyword evidence="6" id="KW-1185">Reference proteome</keyword>
<dbReference type="eggNOG" id="COG0732">
    <property type="taxonomic scope" value="Bacteria"/>
</dbReference>
<dbReference type="RefSeq" id="WP_011811259.1">
    <property type="nucleotide sequence ID" value="NC_008786.1"/>
</dbReference>
<evidence type="ECO:0000256" key="2">
    <source>
        <dbReference type="ARBA" id="ARBA00022747"/>
    </source>
</evidence>
<feature type="domain" description="Type I restriction modification DNA specificity" evidence="4">
    <location>
        <begin position="6"/>
        <end position="64"/>
    </location>
</feature>
<dbReference type="PANTHER" id="PTHR30408">
    <property type="entry name" value="TYPE-1 RESTRICTION ENZYME ECOKI SPECIFICITY PROTEIN"/>
    <property type="match status" value="1"/>
</dbReference>
<sequence>MSPTSQKYFLNSAAGSGVQNLNADIIKQLPILITKYSEQQKIADCLSSIDQLIAAEAQKLDTLKAHKKGLMQQLFPAEGETLPKLRFPEFKDARVWASCDLGSRTIKVGSGITPNGGDKNYINAGRPFIRSQNIDWGELLLNNVAFIDDETHASFVSTKINDSDVFLNITGASIGISAIADSRVIGGNVNQHVCIIRLKQKELNPTFLNQYLLSQYGQRQIDSFQAGGNRQGLNFTQVRSFSIPTPSKMEEQIRIADCLSSIDELINVQSQKFEALKIHKKGLMQQLFPTAEEAIA</sequence>
<keyword evidence="2" id="KW-0680">Restriction system</keyword>
<dbReference type="HOGENOM" id="CLU_021095_0_2_4"/>
<dbReference type="InterPro" id="IPR052021">
    <property type="entry name" value="Type-I_RS_S_subunit"/>
</dbReference>
<protein>
    <submittedName>
        <fullName evidence="5">Restriction modification system DNA specificity domain</fullName>
    </submittedName>
</protein>
<dbReference type="InterPro" id="IPR044946">
    <property type="entry name" value="Restrct_endonuc_typeI_TRD_sf"/>
</dbReference>
<dbReference type="STRING" id="391735.Veis_3549"/>
<dbReference type="Gene3D" id="1.10.287.1120">
    <property type="entry name" value="Bipartite methylase S protein"/>
    <property type="match status" value="1"/>
</dbReference>
<dbReference type="EMBL" id="CP000542">
    <property type="protein sequence ID" value="ABM59268.1"/>
    <property type="molecule type" value="Genomic_DNA"/>
</dbReference>
<evidence type="ECO:0000313" key="6">
    <source>
        <dbReference type="Proteomes" id="UP000000374"/>
    </source>
</evidence>
<dbReference type="GO" id="GO:0009307">
    <property type="term" value="P:DNA restriction-modification system"/>
    <property type="evidence" value="ECO:0007669"/>
    <property type="project" value="UniProtKB-KW"/>
</dbReference>
<dbReference type="KEGG" id="vei:Veis_3549"/>
<dbReference type="CDD" id="cd17256">
    <property type="entry name" value="RMtype1_S_EcoJA65PI-TRD1-CR1_like"/>
    <property type="match status" value="1"/>
</dbReference>